<sequence length="259" mass="28454">MAKLSHLPKQIKDLIKALDGGYQHGPRTMLEAFVEHTLSVWKAPGVDRPQPSLRDRMQDAFECYGELIKTHEPFEDILGPVFMEVVSGKSRDAKGQFFTPWSMCKMMAMMTIGTDPVKSHDRLTTIIDPACGSGAMLLAAANQILTTQGNQALYMTSISAIDIDLLCARMTAVQMVANCNVWGVQLGEIVVYQGNSLGPLTDMRTVLHANAPGHVVPPALDPIRQRMIRNSIGHRSVQAPSRARDPAYTVEKPMLATID</sequence>
<dbReference type="InterPro" id="IPR003356">
    <property type="entry name" value="DNA_methylase_A-5"/>
</dbReference>
<evidence type="ECO:0000313" key="3">
    <source>
        <dbReference type="EMBL" id="NHR04430.1"/>
    </source>
</evidence>
<gene>
    <name evidence="3" type="ORF">HA052_04395</name>
</gene>
<dbReference type="PANTHER" id="PTHR42998">
    <property type="entry name" value="TYPE I RESTRICTION ENZYME HINDVIIP M PROTEIN-RELATED"/>
    <property type="match status" value="1"/>
</dbReference>
<dbReference type="Proteomes" id="UP001515641">
    <property type="component" value="Unassembled WGS sequence"/>
</dbReference>
<name>A0ABX0L0V5_9NEIS</name>
<organism evidence="3 4">
    <name type="scientific">Chromobacterium fluminis</name>
    <dbReference type="NCBI Taxonomy" id="3044269"/>
    <lineage>
        <taxon>Bacteria</taxon>
        <taxon>Pseudomonadati</taxon>
        <taxon>Pseudomonadota</taxon>
        <taxon>Betaproteobacteria</taxon>
        <taxon>Neisseriales</taxon>
        <taxon>Chromobacteriaceae</taxon>
        <taxon>Chromobacterium</taxon>
    </lineage>
</organism>
<dbReference type="RefSeq" id="WP_166450947.1">
    <property type="nucleotide sequence ID" value="NZ_JAAOMA010000004.1"/>
</dbReference>
<dbReference type="GO" id="GO:0032259">
    <property type="term" value="P:methylation"/>
    <property type="evidence" value="ECO:0007669"/>
    <property type="project" value="UniProtKB-KW"/>
</dbReference>
<proteinExistence type="inferred from homology"/>
<dbReference type="GO" id="GO:0008168">
    <property type="term" value="F:methyltransferase activity"/>
    <property type="evidence" value="ECO:0007669"/>
    <property type="project" value="UniProtKB-KW"/>
</dbReference>
<accession>A0ABX0L0V5</accession>
<dbReference type="InterPro" id="IPR029063">
    <property type="entry name" value="SAM-dependent_MTases_sf"/>
</dbReference>
<evidence type="ECO:0000256" key="1">
    <source>
        <dbReference type="ARBA" id="ARBA00006594"/>
    </source>
</evidence>
<reference evidence="3 4" key="1">
    <citation type="submission" date="2020-03" db="EMBL/GenBank/DDBJ databases">
        <title>Draft genome sequence of environmentally isolated cultures.</title>
        <authorList>
            <person name="Wilson H.S."/>
            <person name="De Leon M.E."/>
        </authorList>
    </citation>
    <scope>NUCLEOTIDE SEQUENCE [LARGE SCALE GENOMIC DNA]</scope>
    <source>
        <strain evidence="3 4">HSC-31F16</strain>
    </source>
</reference>
<comment type="similarity">
    <text evidence="1">Belongs to the N(4)/N(6)-methyltransferase family.</text>
</comment>
<protein>
    <submittedName>
        <fullName evidence="3">SAM-dependent DNA methyltransferase</fullName>
    </submittedName>
</protein>
<dbReference type="EMBL" id="JAAOMA010000004">
    <property type="protein sequence ID" value="NHR04430.1"/>
    <property type="molecule type" value="Genomic_DNA"/>
</dbReference>
<keyword evidence="3" id="KW-0808">Transferase</keyword>
<evidence type="ECO:0000259" key="2">
    <source>
        <dbReference type="Pfam" id="PF02384"/>
    </source>
</evidence>
<comment type="caution">
    <text evidence="3">The sequence shown here is derived from an EMBL/GenBank/DDBJ whole genome shotgun (WGS) entry which is preliminary data.</text>
</comment>
<dbReference type="PANTHER" id="PTHR42998:SF1">
    <property type="entry name" value="TYPE I RESTRICTION ENZYME HINDI METHYLASE SUBUNIT"/>
    <property type="match status" value="1"/>
</dbReference>
<feature type="domain" description="DNA methylase adenine-specific" evidence="2">
    <location>
        <begin position="82"/>
        <end position="175"/>
    </location>
</feature>
<evidence type="ECO:0000313" key="4">
    <source>
        <dbReference type="Proteomes" id="UP001515641"/>
    </source>
</evidence>
<dbReference type="PRINTS" id="PR00507">
    <property type="entry name" value="N12N6MTFRASE"/>
</dbReference>
<dbReference type="Gene3D" id="3.40.50.150">
    <property type="entry name" value="Vaccinia Virus protein VP39"/>
    <property type="match status" value="1"/>
</dbReference>
<keyword evidence="4" id="KW-1185">Reference proteome</keyword>
<keyword evidence="3" id="KW-0489">Methyltransferase</keyword>
<dbReference type="SUPFAM" id="SSF53335">
    <property type="entry name" value="S-adenosyl-L-methionine-dependent methyltransferases"/>
    <property type="match status" value="1"/>
</dbReference>
<dbReference type="InterPro" id="IPR052916">
    <property type="entry name" value="Type-I_RE_MTase_Subunit"/>
</dbReference>
<dbReference type="Pfam" id="PF02384">
    <property type="entry name" value="N6_Mtase"/>
    <property type="match status" value="1"/>
</dbReference>